<proteinExistence type="predicted"/>
<protein>
    <submittedName>
        <fullName evidence="1">Uncharacterized protein</fullName>
    </submittedName>
</protein>
<organism evidence="1 2">
    <name type="scientific">Actinopolyspora righensis</name>
    <dbReference type="NCBI Taxonomy" id="995060"/>
    <lineage>
        <taxon>Bacteria</taxon>
        <taxon>Bacillati</taxon>
        <taxon>Actinomycetota</taxon>
        <taxon>Actinomycetes</taxon>
        <taxon>Actinopolysporales</taxon>
        <taxon>Actinopolysporaceae</taxon>
        <taxon>Actinopolyspora</taxon>
        <taxon>Actinopolyspora alba group</taxon>
    </lineage>
</organism>
<dbReference type="EMBL" id="FPAT01000001">
    <property type="protein sequence ID" value="SFT37120.1"/>
    <property type="molecule type" value="Genomic_DNA"/>
</dbReference>
<evidence type="ECO:0000313" key="1">
    <source>
        <dbReference type="EMBL" id="SFT37120.1"/>
    </source>
</evidence>
<dbReference type="AlphaFoldDB" id="A0A1I6XFP5"/>
<dbReference type="Proteomes" id="UP000199165">
    <property type="component" value="Unassembled WGS sequence"/>
</dbReference>
<reference evidence="2" key="1">
    <citation type="submission" date="2016-10" db="EMBL/GenBank/DDBJ databases">
        <authorList>
            <person name="Varghese N."/>
            <person name="Submissions S."/>
        </authorList>
    </citation>
    <scope>NUCLEOTIDE SEQUENCE [LARGE SCALE GENOMIC DNA]</scope>
    <source>
        <strain evidence="2">DSM 45501</strain>
    </source>
</reference>
<accession>A0A1I6XFP5</accession>
<sequence>MYCWASLSPVGIVSVSVASRTGRCGLALRCRGGGRPGSGDGPSRSVARRIRAAIGGASTGRRGRWRWRRCWRGARCRPAWRSPAPGLDGGASRVVSDGRVRLGCRRRLCCARPRSSPQSIQDCSPRRGVGCLRRLRVGCTAPRGGGLVFDGVVVLGVFEGFEPVVEGVEACGEAADHIGEGVDLGLQVSQCAVGVGLAKAGGSDALVLGHGFPSSSATVGVLPSCGAVGRG</sequence>
<keyword evidence="2" id="KW-1185">Reference proteome</keyword>
<evidence type="ECO:0000313" key="2">
    <source>
        <dbReference type="Proteomes" id="UP000199165"/>
    </source>
</evidence>
<name>A0A1I6XFP5_9ACTN</name>
<gene>
    <name evidence="1" type="ORF">SAMN04487904_101556</name>
</gene>